<evidence type="ECO:0000256" key="7">
    <source>
        <dbReference type="HAMAP-Rule" id="MF_00209"/>
    </source>
</evidence>
<dbReference type="GO" id="GO:0006796">
    <property type="term" value="P:phosphate-containing compound metabolic process"/>
    <property type="evidence" value="ECO:0007669"/>
    <property type="project" value="InterPro"/>
</dbReference>
<dbReference type="FunFam" id="3.90.80.10:FF:000003">
    <property type="entry name" value="Inorganic pyrophosphatase"/>
    <property type="match status" value="1"/>
</dbReference>
<dbReference type="PANTHER" id="PTHR10286">
    <property type="entry name" value="INORGANIC PYROPHOSPHATASE"/>
    <property type="match status" value="1"/>
</dbReference>
<dbReference type="SUPFAM" id="SSF50324">
    <property type="entry name" value="Inorganic pyrophosphatase"/>
    <property type="match status" value="1"/>
</dbReference>
<dbReference type="InterPro" id="IPR036649">
    <property type="entry name" value="Pyrophosphatase_sf"/>
</dbReference>
<feature type="binding site" evidence="7">
    <location>
        <position position="52"/>
    </location>
    <ligand>
        <name>Mg(2+)</name>
        <dbReference type="ChEBI" id="CHEBI:18420"/>
        <label>1</label>
    </ligand>
</feature>
<dbReference type="Gene3D" id="3.90.80.10">
    <property type="entry name" value="Inorganic pyrophosphatase"/>
    <property type="match status" value="1"/>
</dbReference>
<evidence type="ECO:0000256" key="2">
    <source>
        <dbReference type="ARBA" id="ARBA00022490"/>
    </source>
</evidence>
<evidence type="ECO:0000256" key="3">
    <source>
        <dbReference type="ARBA" id="ARBA00022723"/>
    </source>
</evidence>
<feature type="binding site" evidence="7">
    <location>
        <position position="42"/>
    </location>
    <ligand>
        <name>substrate</name>
    </ligand>
</feature>
<feature type="binding site" evidence="7">
    <location>
        <position position="126"/>
    </location>
    <ligand>
        <name>substrate</name>
    </ligand>
</feature>
<proteinExistence type="inferred from homology"/>
<comment type="caution">
    <text evidence="8">The sequence shown here is derived from an EMBL/GenBank/DDBJ whole genome shotgun (WGS) entry which is preliminary data.</text>
</comment>
<dbReference type="EMBL" id="VFPO01000001">
    <property type="protein sequence ID" value="TQM68712.1"/>
    <property type="molecule type" value="Genomic_DNA"/>
</dbReference>
<name>A0A543IDQ8_9ACTN</name>
<dbReference type="OrthoDB" id="5187599at2"/>
<dbReference type="AlphaFoldDB" id="A0A543IDQ8"/>
<dbReference type="RefSeq" id="WP_141968353.1">
    <property type="nucleotide sequence ID" value="NZ_VFPO01000001.1"/>
</dbReference>
<evidence type="ECO:0000313" key="8">
    <source>
        <dbReference type="EMBL" id="TQM68712.1"/>
    </source>
</evidence>
<comment type="subunit">
    <text evidence="7">Homohexamer.</text>
</comment>
<sequence length="165" mass="18741">MEIEMIVEIPKGSRNKYEMDHRLGRIRLDRMLFTSTQYPVDYGYIPDTIAEDGDPLDVMVLLEEPTFPGCEITVRSVGVFWMLDEGGPDAKILSVPATDVRYAEIRDLGDVHEHVRNEIAHFFDIYKSLEPGKSADVRGWQDREVADRTIAEAAERARGRAKTAT</sequence>
<dbReference type="Proteomes" id="UP000316706">
    <property type="component" value="Unassembled WGS sequence"/>
</dbReference>
<feature type="binding site" evidence="7">
    <location>
        <position position="57"/>
    </location>
    <ligand>
        <name>Mg(2+)</name>
        <dbReference type="ChEBI" id="CHEBI:18420"/>
        <label>1</label>
    </ligand>
</feature>
<keyword evidence="5 7" id="KW-0460">Magnesium</keyword>
<feature type="binding site" evidence="7">
    <location>
        <position position="84"/>
    </location>
    <ligand>
        <name>Mg(2+)</name>
        <dbReference type="ChEBI" id="CHEBI:18420"/>
        <label>3</label>
    </ligand>
</feature>
<feature type="binding site" evidence="7">
    <location>
        <position position="89"/>
    </location>
    <ligand>
        <name>Mg(2+)</name>
        <dbReference type="ChEBI" id="CHEBI:18420"/>
        <label>3</label>
    </ligand>
</feature>
<gene>
    <name evidence="7" type="primary">ppa</name>
    <name evidence="8" type="ORF">FHX41_2367</name>
</gene>
<reference evidence="8 9" key="1">
    <citation type="submission" date="2019-06" db="EMBL/GenBank/DDBJ databases">
        <title>Sequencing the genomes of 1000 actinobacteria strains.</title>
        <authorList>
            <person name="Klenk H.-P."/>
        </authorList>
    </citation>
    <scope>NUCLEOTIDE SEQUENCE [LARGE SCALE GENOMIC DNA]</scope>
    <source>
        <strain evidence="8 9">DSM 45043</strain>
    </source>
</reference>
<evidence type="ECO:0000256" key="1">
    <source>
        <dbReference type="ARBA" id="ARBA00001946"/>
    </source>
</evidence>
<comment type="function">
    <text evidence="7">Catalyzes the hydrolysis of inorganic pyrophosphate (PPi) forming two phosphate ions.</text>
</comment>
<feature type="active site" description="Proton acceptor" evidence="7">
    <location>
        <position position="89"/>
    </location>
</feature>
<keyword evidence="9" id="KW-1185">Reference proteome</keyword>
<dbReference type="InterPro" id="IPR008162">
    <property type="entry name" value="Pyrophosphatase"/>
</dbReference>
<dbReference type="PROSITE" id="PS00387">
    <property type="entry name" value="PPASE"/>
    <property type="match status" value="1"/>
</dbReference>
<keyword evidence="2 7" id="KW-0963">Cytoplasm</keyword>
<evidence type="ECO:0000256" key="5">
    <source>
        <dbReference type="ARBA" id="ARBA00022842"/>
    </source>
</evidence>
<keyword evidence="3 7" id="KW-0479">Metal-binding</keyword>
<comment type="subcellular location">
    <subcellularLocation>
        <location evidence="7">Cytoplasm</location>
    </subcellularLocation>
</comment>
<dbReference type="HAMAP" id="MF_00209">
    <property type="entry name" value="Inorganic_PPase"/>
    <property type="match status" value="1"/>
</dbReference>
<dbReference type="GO" id="GO:0005737">
    <property type="term" value="C:cytoplasm"/>
    <property type="evidence" value="ECO:0007669"/>
    <property type="project" value="UniProtKB-SubCell"/>
</dbReference>
<feature type="binding site" evidence="7">
    <location>
        <position position="16"/>
    </location>
    <ligand>
        <name>substrate</name>
    </ligand>
</feature>
<comment type="cofactor">
    <cofactor evidence="1 7">
        <name>Mg(2+)</name>
        <dbReference type="ChEBI" id="CHEBI:18420"/>
    </cofactor>
</comment>
<comment type="catalytic activity">
    <reaction evidence="6 7">
        <text>diphosphate + H2O = 2 phosphate + H(+)</text>
        <dbReference type="Rhea" id="RHEA:24576"/>
        <dbReference type="ChEBI" id="CHEBI:15377"/>
        <dbReference type="ChEBI" id="CHEBI:15378"/>
        <dbReference type="ChEBI" id="CHEBI:33019"/>
        <dbReference type="ChEBI" id="CHEBI:43474"/>
        <dbReference type="EC" id="3.6.1.1"/>
    </reaction>
</comment>
<feature type="binding site" evidence="7">
    <location>
        <position position="30"/>
    </location>
    <ligand>
        <name>substrate</name>
    </ligand>
</feature>
<comment type="similarity">
    <text evidence="7">Belongs to the PPase family.</text>
</comment>
<dbReference type="GO" id="GO:0004427">
    <property type="term" value="F:inorganic diphosphate phosphatase activity"/>
    <property type="evidence" value="ECO:0007669"/>
    <property type="project" value="UniProtKB-UniRule"/>
</dbReference>
<feature type="binding site" evidence="7">
    <location>
        <position position="57"/>
    </location>
    <ligand>
        <name>Mg(2+)</name>
        <dbReference type="ChEBI" id="CHEBI:18420"/>
        <label>2</label>
    </ligand>
</feature>
<dbReference type="CDD" id="cd00412">
    <property type="entry name" value="pyrophosphatase"/>
    <property type="match status" value="1"/>
</dbReference>
<accession>A0A543IDQ8</accession>
<keyword evidence="4 7" id="KW-0378">Hydrolase</keyword>
<feature type="binding site" evidence="7">
    <location>
        <position position="8"/>
    </location>
    <ligand>
        <name>Mg(2+)</name>
        <dbReference type="ChEBI" id="CHEBI:18420"/>
        <label>2</label>
    </ligand>
</feature>
<dbReference type="Pfam" id="PF00719">
    <property type="entry name" value="Pyrophosphatase"/>
    <property type="match status" value="1"/>
</dbReference>
<protein>
    <recommendedName>
        <fullName evidence="7">Inorganic pyrophosphatase</fullName>
        <ecNumber evidence="7">3.6.1.1</ecNumber>
    </recommendedName>
    <alternativeName>
        <fullName evidence="7">Pyrophosphate phospho-hydrolase</fullName>
        <shortName evidence="7">PPase</shortName>
    </alternativeName>
</protein>
<dbReference type="GO" id="GO:0000287">
    <property type="term" value="F:magnesium ion binding"/>
    <property type="evidence" value="ECO:0007669"/>
    <property type="project" value="UniProtKB-UniRule"/>
</dbReference>
<evidence type="ECO:0000256" key="4">
    <source>
        <dbReference type="ARBA" id="ARBA00022801"/>
    </source>
</evidence>
<dbReference type="EC" id="3.6.1.1" evidence="7"/>
<organism evidence="8 9">
    <name type="scientific">Actinomadura hallensis</name>
    <dbReference type="NCBI Taxonomy" id="337895"/>
    <lineage>
        <taxon>Bacteria</taxon>
        <taxon>Bacillati</taxon>
        <taxon>Actinomycetota</taxon>
        <taxon>Actinomycetes</taxon>
        <taxon>Streptosporangiales</taxon>
        <taxon>Thermomonosporaceae</taxon>
        <taxon>Actinomadura</taxon>
    </lineage>
</organism>
<feature type="binding site" evidence="7">
    <location>
        <position position="89"/>
    </location>
    <ligand>
        <name>Mg(2+)</name>
        <dbReference type="ChEBI" id="CHEBI:18420"/>
        <label>1</label>
    </ligand>
</feature>
<evidence type="ECO:0000256" key="6">
    <source>
        <dbReference type="ARBA" id="ARBA00047820"/>
    </source>
</evidence>
<evidence type="ECO:0000313" key="9">
    <source>
        <dbReference type="Proteomes" id="UP000316706"/>
    </source>
</evidence>